<keyword evidence="7" id="KW-1185">Reference proteome</keyword>
<dbReference type="InterPro" id="IPR000847">
    <property type="entry name" value="LysR_HTH_N"/>
</dbReference>
<feature type="domain" description="HTH lysR-type" evidence="5">
    <location>
        <begin position="1"/>
        <end position="60"/>
    </location>
</feature>
<evidence type="ECO:0000256" key="1">
    <source>
        <dbReference type="ARBA" id="ARBA00009437"/>
    </source>
</evidence>
<keyword evidence="4" id="KW-0804">Transcription</keyword>
<protein>
    <submittedName>
        <fullName evidence="6">LysR family transcriptional regulator</fullName>
    </submittedName>
</protein>
<dbReference type="InterPro" id="IPR005119">
    <property type="entry name" value="LysR_subst-bd"/>
</dbReference>
<dbReference type="Pfam" id="PF03466">
    <property type="entry name" value="LysR_substrate"/>
    <property type="match status" value="1"/>
</dbReference>
<evidence type="ECO:0000313" key="7">
    <source>
        <dbReference type="Proteomes" id="UP001205566"/>
    </source>
</evidence>
<name>A0ABT1P3K0_9GAMM</name>
<evidence type="ECO:0000256" key="2">
    <source>
        <dbReference type="ARBA" id="ARBA00023015"/>
    </source>
</evidence>
<dbReference type="SUPFAM" id="SSF46785">
    <property type="entry name" value="Winged helix' DNA-binding domain"/>
    <property type="match status" value="1"/>
</dbReference>
<evidence type="ECO:0000259" key="5">
    <source>
        <dbReference type="PROSITE" id="PS50931"/>
    </source>
</evidence>
<dbReference type="InterPro" id="IPR036390">
    <property type="entry name" value="WH_DNA-bd_sf"/>
</dbReference>
<evidence type="ECO:0000313" key="6">
    <source>
        <dbReference type="EMBL" id="MCQ3830691.1"/>
    </source>
</evidence>
<dbReference type="RefSeq" id="WP_255875602.1">
    <property type="nucleotide sequence ID" value="NZ_JACASI010000037.1"/>
</dbReference>
<accession>A0ABT1P3K0</accession>
<keyword evidence="3" id="KW-0238">DNA-binding</keyword>
<dbReference type="Gene3D" id="1.10.10.10">
    <property type="entry name" value="Winged helix-like DNA-binding domain superfamily/Winged helix DNA-binding domain"/>
    <property type="match status" value="1"/>
</dbReference>
<evidence type="ECO:0000256" key="3">
    <source>
        <dbReference type="ARBA" id="ARBA00023125"/>
    </source>
</evidence>
<dbReference type="SUPFAM" id="SSF53850">
    <property type="entry name" value="Periplasmic binding protein-like II"/>
    <property type="match status" value="1"/>
</dbReference>
<dbReference type="Pfam" id="PF00126">
    <property type="entry name" value="HTH_1"/>
    <property type="match status" value="1"/>
</dbReference>
<dbReference type="Gene3D" id="3.40.190.290">
    <property type="match status" value="1"/>
</dbReference>
<evidence type="ECO:0000256" key="4">
    <source>
        <dbReference type="ARBA" id="ARBA00023163"/>
    </source>
</evidence>
<dbReference type="PRINTS" id="PR00039">
    <property type="entry name" value="HTHLYSR"/>
</dbReference>
<dbReference type="PROSITE" id="PS50931">
    <property type="entry name" value="HTH_LYSR"/>
    <property type="match status" value="1"/>
</dbReference>
<dbReference type="PANTHER" id="PTHR30126">
    <property type="entry name" value="HTH-TYPE TRANSCRIPTIONAL REGULATOR"/>
    <property type="match status" value="1"/>
</dbReference>
<gene>
    <name evidence="6" type="ORF">HXX02_14725</name>
</gene>
<keyword evidence="2" id="KW-0805">Transcription regulation</keyword>
<reference evidence="6" key="1">
    <citation type="thesis" date="2020" institute="Technische Universitat Dresden" country="Dresden, Germany">
        <title>The Agarolytic System of Microbulbifer elongatus PORT2, Isolated from Batu Karas, Pangandaran West Java Indonesia.</title>
        <authorList>
            <person name="Anggraeni S.R."/>
        </authorList>
    </citation>
    <scope>NUCLEOTIDE SEQUENCE</scope>
    <source>
        <strain evidence="6">PORT2</strain>
    </source>
</reference>
<proteinExistence type="inferred from homology"/>
<comment type="caution">
    <text evidence="6">The sequence shown here is derived from an EMBL/GenBank/DDBJ whole genome shotgun (WGS) entry which is preliminary data.</text>
</comment>
<dbReference type="InterPro" id="IPR036388">
    <property type="entry name" value="WH-like_DNA-bd_sf"/>
</dbReference>
<dbReference type="CDD" id="cd08420">
    <property type="entry name" value="PBP2_CysL_like"/>
    <property type="match status" value="1"/>
</dbReference>
<dbReference type="EMBL" id="JACASI010000037">
    <property type="protein sequence ID" value="MCQ3830691.1"/>
    <property type="molecule type" value="Genomic_DNA"/>
</dbReference>
<dbReference type="PANTHER" id="PTHR30126:SF94">
    <property type="entry name" value="LYSR FAMILY TRANSCRIPTIONAL REGULATOR"/>
    <property type="match status" value="1"/>
</dbReference>
<sequence length="293" mass="31846">MINNVRQLRLFEATVRLGRLTLAADELAISQSAASQAIRELERALGFTVLDRVGRELELTEAGHLILPRVRQILALTDSLTQPDAQKVAGKLRIVASVTIASYLLPALIAEFKAQYPDVTAHLEIANTDGVISRVEKGQAQIGLIEGPALHPTLDIVPWRADRLTVFSAPQHPLAQCKEIPTSLLEKQHWILREAGSGTRAVVEAALQLAGIKPTLALELPRHEAIKQSVRAGLGIGCLSTLAISDEIAAGHLIALDTPLDLDRRFAWVCSPENQARPLISAFITHLRNKATL</sequence>
<comment type="similarity">
    <text evidence="1">Belongs to the LysR transcriptional regulatory family.</text>
</comment>
<organism evidence="6 7">
    <name type="scientific">Microbulbifer elongatus</name>
    <dbReference type="NCBI Taxonomy" id="86173"/>
    <lineage>
        <taxon>Bacteria</taxon>
        <taxon>Pseudomonadati</taxon>
        <taxon>Pseudomonadota</taxon>
        <taxon>Gammaproteobacteria</taxon>
        <taxon>Cellvibrionales</taxon>
        <taxon>Microbulbiferaceae</taxon>
        <taxon>Microbulbifer</taxon>
    </lineage>
</organism>
<dbReference type="Proteomes" id="UP001205566">
    <property type="component" value="Unassembled WGS sequence"/>
</dbReference>